<dbReference type="InterPro" id="IPR018946">
    <property type="entry name" value="PhoD-like_MPP"/>
</dbReference>
<protein>
    <submittedName>
        <fullName evidence="3">Alkaline phosphatase</fullName>
    </submittedName>
</protein>
<keyword evidence="4" id="KW-1185">Reference proteome</keyword>
<proteinExistence type="predicted"/>
<dbReference type="Pfam" id="PF16655">
    <property type="entry name" value="PhoD_N"/>
    <property type="match status" value="1"/>
</dbReference>
<dbReference type="Gene3D" id="3.60.21.70">
    <property type="entry name" value="PhoD-like phosphatase"/>
    <property type="match status" value="1"/>
</dbReference>
<feature type="domain" description="Phospholipase D N-terminal" evidence="2">
    <location>
        <begin position="26"/>
        <end position="122"/>
    </location>
</feature>
<dbReference type="PANTHER" id="PTHR43606:SF1">
    <property type="entry name" value="PHOD-LIKE PHOSPHATASE METALLOPHOSPHATASE DOMAIN-CONTAINING PROTEIN"/>
    <property type="match status" value="1"/>
</dbReference>
<evidence type="ECO:0000313" key="4">
    <source>
        <dbReference type="Proteomes" id="UP000683511"/>
    </source>
</evidence>
<dbReference type="KEGG" id="rsin:B6N60_02544"/>
<dbReference type="Proteomes" id="UP000683511">
    <property type="component" value="Chromosome"/>
</dbReference>
<evidence type="ECO:0000259" key="1">
    <source>
        <dbReference type="Pfam" id="PF09423"/>
    </source>
</evidence>
<dbReference type="InterPro" id="IPR038607">
    <property type="entry name" value="PhoD-like_sf"/>
</dbReference>
<dbReference type="InterPro" id="IPR032093">
    <property type="entry name" value="PhoD_N"/>
</dbReference>
<evidence type="ECO:0000259" key="2">
    <source>
        <dbReference type="Pfam" id="PF16655"/>
    </source>
</evidence>
<dbReference type="Gene3D" id="2.60.40.380">
    <property type="entry name" value="Purple acid phosphatase-like, N-terminal"/>
    <property type="match status" value="1"/>
</dbReference>
<dbReference type="InterPro" id="IPR029052">
    <property type="entry name" value="Metallo-depent_PP-like"/>
</dbReference>
<sequence>MWLKSSFAQAPGIITLDKNRPSIPYGVASGDISGNSAVIWSRVVPPHQGVSPSWMIVEYSTDESFRNSRRVIGQAALADNDFTARTYLTNLPPGEDIFYRVTFQDTADSNLYSAPVTGYFRTASLGKEKDIFFAWSGDTAGQGWGINPEWGGMKIYESIRKLNPDFFIHSGDTIYADNPIQSEVKLDDGTIWKNITIAQKSKVAETLTEFRGNFIYNLLDDNILRFNSQVPQLVQWDDHEVRNNWYPQQILDDPRYTVKNVSLLAARARKAFLEYTPIRFHPNDPQRIYRSFNYGPLLEIFMLDQRSYRGANSPNRQAVISPETAFLGNPQLRWCKQKLLNSPATWKIIASDMPIGVIVRDGQTHFENASNGDGPALGRELELADLLRFIKYNNIRNVVWLTADLHYASANYYDPNRAQFTDFLPFWEFIAGPLNAGTFGPGQLDNTFGPQVKFHSIPVGMKQNQPPSAGLQFFGTVKIDSQTEVLTVTLHNLEGNNIYSVDLQPEV</sequence>
<name>A0A975Y547_9NOST</name>
<gene>
    <name evidence="3" type="ORF">B6N60_02544</name>
</gene>
<dbReference type="InterPro" id="IPR052900">
    <property type="entry name" value="Phospholipid_Metab_Enz"/>
</dbReference>
<dbReference type="SUPFAM" id="SSF56300">
    <property type="entry name" value="Metallo-dependent phosphatases"/>
    <property type="match status" value="1"/>
</dbReference>
<dbReference type="Pfam" id="PF09423">
    <property type="entry name" value="PhoD"/>
    <property type="match status" value="1"/>
</dbReference>
<dbReference type="AlphaFoldDB" id="A0A975Y547"/>
<reference evidence="3" key="1">
    <citation type="submission" date="2017-04" db="EMBL/GenBank/DDBJ databases">
        <title>Genome deletions in a multicellular cyanobacterial endosymbiont for morphological adaptation in marine diatoms.</title>
        <authorList>
            <person name="Wang Y."/>
            <person name="Gao H."/>
            <person name="Li R."/>
            <person name="Xu X."/>
        </authorList>
    </citation>
    <scope>NUCLEOTIDE SEQUENCE</scope>
    <source>
        <strain evidence="3">FACHB 800</strain>
    </source>
</reference>
<feature type="domain" description="PhoD-like phosphatase metallophosphatase" evidence="1">
    <location>
        <begin position="133"/>
        <end position="489"/>
    </location>
</feature>
<dbReference type="EMBL" id="CP021056">
    <property type="protein sequence ID" value="QXE23848.1"/>
    <property type="molecule type" value="Genomic_DNA"/>
</dbReference>
<organism evidence="3 4">
    <name type="scientific">Richelia sinica FACHB-800</name>
    <dbReference type="NCBI Taxonomy" id="1357546"/>
    <lineage>
        <taxon>Bacteria</taxon>
        <taxon>Bacillati</taxon>
        <taxon>Cyanobacteriota</taxon>
        <taxon>Cyanophyceae</taxon>
        <taxon>Nostocales</taxon>
        <taxon>Nostocaceae</taxon>
        <taxon>Richelia</taxon>
    </lineage>
</organism>
<accession>A0A975Y547</accession>
<dbReference type="PANTHER" id="PTHR43606">
    <property type="entry name" value="PHOSPHATASE, PUTATIVE (AFU_ORTHOLOGUE AFUA_6G08710)-RELATED"/>
    <property type="match status" value="1"/>
</dbReference>
<evidence type="ECO:0000313" key="3">
    <source>
        <dbReference type="EMBL" id="QXE23848.1"/>
    </source>
</evidence>